<evidence type="ECO:0000256" key="2">
    <source>
        <dbReference type="ARBA" id="ARBA00023002"/>
    </source>
</evidence>
<evidence type="ECO:0000313" key="4">
    <source>
        <dbReference type="Proteomes" id="UP000887560"/>
    </source>
</evidence>
<dbReference type="Pfam" id="PF00106">
    <property type="entry name" value="adh_short"/>
    <property type="match status" value="1"/>
</dbReference>
<keyword evidence="3" id="KW-1133">Transmembrane helix</keyword>
<dbReference type="GO" id="GO:0016616">
    <property type="term" value="F:oxidoreductase activity, acting on the CH-OH group of donors, NAD or NADP as acceptor"/>
    <property type="evidence" value="ECO:0007669"/>
    <property type="project" value="TreeGrafter"/>
</dbReference>
<dbReference type="Gene3D" id="3.40.50.720">
    <property type="entry name" value="NAD(P)-binding Rossmann-like Domain"/>
    <property type="match status" value="2"/>
</dbReference>
<dbReference type="SUPFAM" id="SSF51735">
    <property type="entry name" value="NAD(P)-binding Rossmann-fold domains"/>
    <property type="match status" value="2"/>
</dbReference>
<evidence type="ECO:0000256" key="3">
    <source>
        <dbReference type="SAM" id="Phobius"/>
    </source>
</evidence>
<name>A0A915NMU7_9BILA</name>
<dbReference type="GO" id="GO:0005811">
    <property type="term" value="C:lipid droplet"/>
    <property type="evidence" value="ECO:0007669"/>
    <property type="project" value="TreeGrafter"/>
</dbReference>
<keyword evidence="3" id="KW-0812">Transmembrane</keyword>
<dbReference type="PRINTS" id="PR00081">
    <property type="entry name" value="GDHRDH"/>
</dbReference>
<keyword evidence="3" id="KW-0472">Membrane</keyword>
<dbReference type="WBParaSite" id="scf7180000420252.g5002">
    <property type="protein sequence ID" value="scf7180000420252.g5002"/>
    <property type="gene ID" value="scf7180000420252.g5002"/>
</dbReference>
<dbReference type="AlphaFoldDB" id="A0A915NMU7"/>
<evidence type="ECO:0000256" key="1">
    <source>
        <dbReference type="ARBA" id="ARBA00006484"/>
    </source>
</evidence>
<evidence type="ECO:0000313" key="5">
    <source>
        <dbReference type="WBParaSite" id="scf7180000420252.g5002"/>
    </source>
</evidence>
<proteinExistence type="inferred from homology"/>
<protein>
    <submittedName>
        <fullName evidence="5">Uncharacterized protein</fullName>
    </submittedName>
</protein>
<dbReference type="InterPro" id="IPR002347">
    <property type="entry name" value="SDR_fam"/>
</dbReference>
<reference evidence="5" key="1">
    <citation type="submission" date="2022-11" db="UniProtKB">
        <authorList>
            <consortium name="WormBaseParasite"/>
        </authorList>
    </citation>
    <scope>IDENTIFICATION</scope>
</reference>
<feature type="transmembrane region" description="Helical" evidence="3">
    <location>
        <begin position="28"/>
        <end position="47"/>
    </location>
</feature>
<keyword evidence="4" id="KW-1185">Reference proteome</keyword>
<dbReference type="PANTHER" id="PTHR24322:SF736">
    <property type="entry name" value="RETINOL DEHYDROGENASE 10"/>
    <property type="match status" value="1"/>
</dbReference>
<dbReference type="Proteomes" id="UP000887560">
    <property type="component" value="Unplaced"/>
</dbReference>
<comment type="similarity">
    <text evidence="1">Belongs to the short-chain dehydrogenases/reductases (SDR) family.</text>
</comment>
<sequence length="348" mass="39364">MEAETIKNKKQFENKIKNVKNYSPKESIFSRFSHVLGVILILLFVGLPKDLWRWLRLRRKCVRGKTVVITGGASGIGKRLAELFSEPEKLGAQKGAEQVAQEINKLGGVAEAWECSVDIVICNAAILYFALTNKLKSEEIKTAFNVNTIRAFLPDMERNKSGQIVAICSIAGFFGETPTKFAVRGAMECLRMELRDKGLEEAIKCTTICPYFTIRAFLPDMERNKNGQIVAICSIAGFFGETPTKFAVRGAMECLRMELRDKGLEEVIKCTTICPYFVRTPMILDKGLRPISRQNLNFLKLKLPKIYTRWIPFMSIERCTSGIVDAILKEKVLVFIPSWLNVLVMLYK</sequence>
<keyword evidence="2" id="KW-0560">Oxidoreductase</keyword>
<organism evidence="4 5">
    <name type="scientific">Meloidogyne floridensis</name>
    <dbReference type="NCBI Taxonomy" id="298350"/>
    <lineage>
        <taxon>Eukaryota</taxon>
        <taxon>Metazoa</taxon>
        <taxon>Ecdysozoa</taxon>
        <taxon>Nematoda</taxon>
        <taxon>Chromadorea</taxon>
        <taxon>Rhabditida</taxon>
        <taxon>Tylenchina</taxon>
        <taxon>Tylenchomorpha</taxon>
        <taxon>Tylenchoidea</taxon>
        <taxon>Meloidogynidae</taxon>
        <taxon>Meloidogyninae</taxon>
        <taxon>Meloidogyne</taxon>
    </lineage>
</organism>
<dbReference type="PANTHER" id="PTHR24322">
    <property type="entry name" value="PKSB"/>
    <property type="match status" value="1"/>
</dbReference>
<dbReference type="InterPro" id="IPR036291">
    <property type="entry name" value="NAD(P)-bd_dom_sf"/>
</dbReference>
<accession>A0A915NMU7</accession>